<proteinExistence type="inferred from homology"/>
<comment type="caution">
    <text evidence="8">The sequence shown here is derived from an EMBL/GenBank/DDBJ whole genome shotgun (WGS) entry which is preliminary data.</text>
</comment>
<dbReference type="GO" id="GO:0005524">
    <property type="term" value="F:ATP binding"/>
    <property type="evidence" value="ECO:0007669"/>
    <property type="project" value="UniProtKB-KW"/>
</dbReference>
<sequence>MFRKFLRMFSTEEISQMIQRLNLTSAVNKVQVFEGNVEIQMKLDQNYRQNRAMVLNSIKNIPWVKDCKISVAPSEQKAKDMGHLKGVKNIVAVASCKGGVGKSTVAVNLAFSIAKLGYKVGIFDADIYGPSLPTLINFKSHLESPVDDPKTILPIVYAGVKCMSYGFVSNNKKAVFRGPIVSSLTQQLLYNTLWEDLDYLILDTPPGTGDIQITLCQELPISSAVIVTTPQKLSFVDVLKGIEMFDDLKVPTIAVVENMSYYICGNCKELHRPFGLGYKSMLMKQFGIQNSYEIPMHSDWSKYSDMGSPVILTLPEQSDIVQQFRIIAEDVISETKRCKNTQRPVINYDPKDTMVNVTFHDKTVKISPYKLRTSCNCAGCIDEFSGQKLFRPEQIPQDVYPVKMEYKGNYAVAVVWSDGHRSSLYPFSQLETLA</sequence>
<evidence type="ECO:0000256" key="2">
    <source>
        <dbReference type="ARBA" id="ARBA00022741"/>
    </source>
</evidence>
<reference evidence="8 9" key="1">
    <citation type="submission" date="2016-11" db="EMBL/GenBank/DDBJ databases">
        <title>The macronuclear genome of Stentor coeruleus: a giant cell with tiny introns.</title>
        <authorList>
            <person name="Slabodnick M."/>
            <person name="Ruby J.G."/>
            <person name="Reiff S.B."/>
            <person name="Swart E.C."/>
            <person name="Gosai S."/>
            <person name="Prabakaran S."/>
            <person name="Witkowska E."/>
            <person name="Larue G.E."/>
            <person name="Fisher S."/>
            <person name="Freeman R.M."/>
            <person name="Gunawardena J."/>
            <person name="Chu W."/>
            <person name="Stover N.A."/>
            <person name="Gregory B.D."/>
            <person name="Nowacki M."/>
            <person name="Derisi J."/>
            <person name="Roy S.W."/>
            <person name="Marshall W.F."/>
            <person name="Sood P."/>
        </authorList>
    </citation>
    <scope>NUCLEOTIDE SEQUENCE [LARGE SCALE GENOMIC DNA]</scope>
    <source>
        <strain evidence="8">WM001</strain>
    </source>
</reference>
<evidence type="ECO:0000256" key="4">
    <source>
        <dbReference type="ARBA" id="ARBA00023004"/>
    </source>
</evidence>
<keyword evidence="4" id="KW-0408">Iron</keyword>
<dbReference type="InterPro" id="IPR044304">
    <property type="entry name" value="NUBPL-like"/>
</dbReference>
<dbReference type="PANTHER" id="PTHR42961">
    <property type="entry name" value="IRON-SULFUR PROTEIN NUBPL"/>
    <property type="match status" value="1"/>
</dbReference>
<name>A0A1R2CGB3_9CILI</name>
<dbReference type="InterPro" id="IPR019591">
    <property type="entry name" value="Mrp/NBP35_ATP-bd"/>
</dbReference>
<evidence type="ECO:0000313" key="8">
    <source>
        <dbReference type="EMBL" id="OMJ88005.1"/>
    </source>
</evidence>
<protein>
    <recommendedName>
        <fullName evidence="7">Gamma-butyrobetaine hydroxylase-like N-terminal domain-containing protein</fullName>
    </recommendedName>
</protein>
<dbReference type="CDD" id="cd02037">
    <property type="entry name" value="Mrp_NBP35"/>
    <property type="match status" value="1"/>
</dbReference>
<feature type="domain" description="Gamma-butyrobetaine hydroxylase-like N-terminal" evidence="7">
    <location>
        <begin position="347"/>
        <end position="430"/>
    </location>
</feature>
<dbReference type="Pfam" id="PF10609">
    <property type="entry name" value="ParA"/>
    <property type="match status" value="1"/>
</dbReference>
<dbReference type="SUPFAM" id="SSF52540">
    <property type="entry name" value="P-loop containing nucleoside triphosphate hydrolases"/>
    <property type="match status" value="1"/>
</dbReference>
<evidence type="ECO:0000256" key="5">
    <source>
        <dbReference type="ARBA" id="ARBA00023014"/>
    </source>
</evidence>
<dbReference type="InterPro" id="IPR000808">
    <property type="entry name" value="Mrp-like_CS"/>
</dbReference>
<keyword evidence="3" id="KW-0067">ATP-binding</keyword>
<dbReference type="Pfam" id="PF06155">
    <property type="entry name" value="GBBH-like_N"/>
    <property type="match status" value="1"/>
</dbReference>
<dbReference type="OrthoDB" id="1741334at2759"/>
<dbReference type="GO" id="GO:0051539">
    <property type="term" value="F:4 iron, 4 sulfur cluster binding"/>
    <property type="evidence" value="ECO:0007669"/>
    <property type="project" value="TreeGrafter"/>
</dbReference>
<dbReference type="InterPro" id="IPR033756">
    <property type="entry name" value="YlxH/NBP35"/>
</dbReference>
<evidence type="ECO:0000256" key="3">
    <source>
        <dbReference type="ARBA" id="ARBA00022840"/>
    </source>
</evidence>
<dbReference type="GO" id="GO:0046872">
    <property type="term" value="F:metal ion binding"/>
    <property type="evidence" value="ECO:0007669"/>
    <property type="project" value="UniProtKB-KW"/>
</dbReference>
<accession>A0A1R2CGB3</accession>
<keyword evidence="5" id="KW-0411">Iron-sulfur</keyword>
<dbReference type="GO" id="GO:0140663">
    <property type="term" value="F:ATP-dependent FeS chaperone activity"/>
    <property type="evidence" value="ECO:0007669"/>
    <property type="project" value="InterPro"/>
</dbReference>
<dbReference type="Gene3D" id="3.30.2020.30">
    <property type="match status" value="1"/>
</dbReference>
<dbReference type="Proteomes" id="UP000187209">
    <property type="component" value="Unassembled WGS sequence"/>
</dbReference>
<evidence type="ECO:0000256" key="6">
    <source>
        <dbReference type="ARBA" id="ARBA00024036"/>
    </source>
</evidence>
<evidence type="ECO:0000313" key="9">
    <source>
        <dbReference type="Proteomes" id="UP000187209"/>
    </source>
</evidence>
<keyword evidence="1" id="KW-0479">Metal-binding</keyword>
<keyword evidence="9" id="KW-1185">Reference proteome</keyword>
<dbReference type="PROSITE" id="PS01215">
    <property type="entry name" value="MRP"/>
    <property type="match status" value="1"/>
</dbReference>
<dbReference type="AlphaFoldDB" id="A0A1R2CGB3"/>
<dbReference type="PANTHER" id="PTHR42961:SF2">
    <property type="entry name" value="IRON-SULFUR PROTEIN NUBPL"/>
    <property type="match status" value="1"/>
</dbReference>
<evidence type="ECO:0000256" key="1">
    <source>
        <dbReference type="ARBA" id="ARBA00022723"/>
    </source>
</evidence>
<organism evidence="8 9">
    <name type="scientific">Stentor coeruleus</name>
    <dbReference type="NCBI Taxonomy" id="5963"/>
    <lineage>
        <taxon>Eukaryota</taxon>
        <taxon>Sar</taxon>
        <taxon>Alveolata</taxon>
        <taxon>Ciliophora</taxon>
        <taxon>Postciliodesmatophora</taxon>
        <taxon>Heterotrichea</taxon>
        <taxon>Heterotrichida</taxon>
        <taxon>Stentoridae</taxon>
        <taxon>Stentor</taxon>
    </lineage>
</organism>
<dbReference type="InterPro" id="IPR010376">
    <property type="entry name" value="GBBH-like_N"/>
</dbReference>
<dbReference type="InterPro" id="IPR038492">
    <property type="entry name" value="GBBH-like_N_sf"/>
</dbReference>
<dbReference type="Gene3D" id="3.40.50.300">
    <property type="entry name" value="P-loop containing nucleotide triphosphate hydrolases"/>
    <property type="match status" value="1"/>
</dbReference>
<dbReference type="GO" id="GO:0016226">
    <property type="term" value="P:iron-sulfur cluster assembly"/>
    <property type="evidence" value="ECO:0007669"/>
    <property type="project" value="InterPro"/>
</dbReference>
<gene>
    <name evidence="8" type="ORF">SteCoe_10161</name>
</gene>
<dbReference type="EMBL" id="MPUH01000162">
    <property type="protein sequence ID" value="OMJ88005.1"/>
    <property type="molecule type" value="Genomic_DNA"/>
</dbReference>
<comment type="similarity">
    <text evidence="6">Belongs to the Mrp/NBP35 ATP-binding proteins family.</text>
</comment>
<keyword evidence="2" id="KW-0547">Nucleotide-binding</keyword>
<evidence type="ECO:0000259" key="7">
    <source>
        <dbReference type="Pfam" id="PF06155"/>
    </source>
</evidence>
<dbReference type="InterPro" id="IPR027417">
    <property type="entry name" value="P-loop_NTPase"/>
</dbReference>
<dbReference type="HAMAP" id="MF_02040">
    <property type="entry name" value="Mrp_NBP35"/>
    <property type="match status" value="1"/>
</dbReference>